<dbReference type="PANTHER" id="PTHR41523:SF8">
    <property type="entry name" value="ETHYLENE RESPONSE SENSOR PROTEIN"/>
    <property type="match status" value="1"/>
</dbReference>
<evidence type="ECO:0000256" key="1">
    <source>
        <dbReference type="ARBA" id="ARBA00000085"/>
    </source>
</evidence>
<dbReference type="InterPro" id="IPR036890">
    <property type="entry name" value="HATPase_C_sf"/>
</dbReference>
<feature type="transmembrane region" description="Helical" evidence="8">
    <location>
        <begin position="306"/>
        <end position="328"/>
    </location>
</feature>
<keyword evidence="6" id="KW-0418">Kinase</keyword>
<dbReference type="GO" id="GO:0004673">
    <property type="term" value="F:protein histidine kinase activity"/>
    <property type="evidence" value="ECO:0007669"/>
    <property type="project" value="UniProtKB-EC"/>
</dbReference>
<evidence type="ECO:0000256" key="5">
    <source>
        <dbReference type="ARBA" id="ARBA00022741"/>
    </source>
</evidence>
<keyword evidence="8" id="KW-0812">Transmembrane</keyword>
<evidence type="ECO:0000259" key="9">
    <source>
        <dbReference type="PROSITE" id="PS50109"/>
    </source>
</evidence>
<dbReference type="InterPro" id="IPR003594">
    <property type="entry name" value="HATPase_dom"/>
</dbReference>
<evidence type="ECO:0000256" key="7">
    <source>
        <dbReference type="ARBA" id="ARBA00022840"/>
    </source>
</evidence>
<name>A0A2W2BUM4_9HYPH</name>
<dbReference type="InterPro" id="IPR005467">
    <property type="entry name" value="His_kinase_dom"/>
</dbReference>
<keyword evidence="4" id="KW-0808">Transferase</keyword>
<dbReference type="SMART" id="SM00387">
    <property type="entry name" value="HATPase_c"/>
    <property type="match status" value="1"/>
</dbReference>
<dbReference type="AlphaFoldDB" id="A0A2W2BUM4"/>
<dbReference type="Gene3D" id="3.30.565.10">
    <property type="entry name" value="Histidine kinase-like ATPase, C-terminal domain"/>
    <property type="match status" value="1"/>
</dbReference>
<keyword evidence="7" id="KW-0067">ATP-binding</keyword>
<keyword evidence="8" id="KW-0472">Membrane</keyword>
<dbReference type="SUPFAM" id="SSF55874">
    <property type="entry name" value="ATPase domain of HSP90 chaperone/DNA topoisomerase II/histidine kinase"/>
    <property type="match status" value="1"/>
</dbReference>
<evidence type="ECO:0000256" key="4">
    <source>
        <dbReference type="ARBA" id="ARBA00022679"/>
    </source>
</evidence>
<dbReference type="EC" id="2.7.13.3" evidence="2"/>
<evidence type="ECO:0000313" key="10">
    <source>
        <dbReference type="EMBL" id="PZF77186.1"/>
    </source>
</evidence>
<keyword evidence="5" id="KW-0547">Nucleotide-binding</keyword>
<dbReference type="Pfam" id="PF22588">
    <property type="entry name" value="dCache_1_like"/>
    <property type="match status" value="1"/>
</dbReference>
<comment type="caution">
    <text evidence="10">The sequence shown here is derived from an EMBL/GenBank/DDBJ whole genome shotgun (WGS) entry which is preliminary data.</text>
</comment>
<accession>A0A2W2BUM4</accession>
<dbReference type="InterPro" id="IPR011495">
    <property type="entry name" value="Sig_transdc_His_kin_sub2_dim/P"/>
</dbReference>
<sequence>MRHAGRQIGPRPAMQGDHMQAATLPRKRLPAAWAVLAVALALLFVLVSAVALLAWNSYQDAVERSRVRALTATQVVSTHVEWLTAASLLLMDEANHLVGDDIATVLPHAREELELHLRHMPPGVSVSIADAQGRTVLSVGNGEGASGLSEAYGLTPADLTPQRPWYVSAMVKDPGNGERVFLLAQRLERRGSLAGVAIVRIPVEVMAAVWRSLDLGPGSTVGLLRDDGWQVARHPAVDAPANLAKYVLFTDYLKTASSGVYDAVSPVDGEHRVVGYRKVPNAPLVVISSIARDVSMGRLRDQMEQLALFLLPVLLGLGALSVWVIRLLKRDERMRASLAAAVERNNLLMREIHHRTKNNLQSVASLLKLQPISEDAKSAMTARITAMSTLHEQAYRSDQYSEVNLHDYLLTLIDTIRRTSPDGITFETELDPAEVDRDLAQPLGLIVNEVVSNAVKHAFRAREGGTITVSLRMIAPDRAELAVTDDGEGFMPSGQETGMGSRLIRAFAQQLGNDYDYARGNGTRFAIRFPAKRGEGDA</sequence>
<dbReference type="PROSITE" id="PS50109">
    <property type="entry name" value="HIS_KIN"/>
    <property type="match status" value="1"/>
</dbReference>
<keyword evidence="3" id="KW-0597">Phosphoprotein</keyword>
<dbReference type="GO" id="GO:0005524">
    <property type="term" value="F:ATP binding"/>
    <property type="evidence" value="ECO:0007669"/>
    <property type="project" value="UniProtKB-KW"/>
</dbReference>
<dbReference type="CDD" id="cd12915">
    <property type="entry name" value="PDC2_DGC_like"/>
    <property type="match status" value="1"/>
</dbReference>
<dbReference type="PANTHER" id="PTHR41523">
    <property type="entry name" value="TWO-COMPONENT SYSTEM SENSOR PROTEIN"/>
    <property type="match status" value="1"/>
</dbReference>
<evidence type="ECO:0000256" key="2">
    <source>
        <dbReference type="ARBA" id="ARBA00012438"/>
    </source>
</evidence>
<feature type="domain" description="Histidine kinase" evidence="9">
    <location>
        <begin position="351"/>
        <end position="533"/>
    </location>
</feature>
<evidence type="ECO:0000256" key="8">
    <source>
        <dbReference type="SAM" id="Phobius"/>
    </source>
</evidence>
<evidence type="ECO:0000256" key="6">
    <source>
        <dbReference type="ARBA" id="ARBA00022777"/>
    </source>
</evidence>
<dbReference type="InterPro" id="IPR054327">
    <property type="entry name" value="His-kinase-like_sensor"/>
</dbReference>
<proteinExistence type="predicted"/>
<organism evidence="10 11">
    <name type="scientific">Aestuariivirga litoralis</name>
    <dbReference type="NCBI Taxonomy" id="2650924"/>
    <lineage>
        <taxon>Bacteria</taxon>
        <taxon>Pseudomonadati</taxon>
        <taxon>Pseudomonadota</taxon>
        <taxon>Alphaproteobacteria</taxon>
        <taxon>Hyphomicrobiales</taxon>
        <taxon>Aestuariivirgaceae</taxon>
        <taxon>Aestuariivirga</taxon>
    </lineage>
</organism>
<evidence type="ECO:0000313" key="11">
    <source>
        <dbReference type="Proteomes" id="UP000248795"/>
    </source>
</evidence>
<keyword evidence="11" id="KW-1185">Reference proteome</keyword>
<evidence type="ECO:0000256" key="3">
    <source>
        <dbReference type="ARBA" id="ARBA00022553"/>
    </source>
</evidence>
<dbReference type="EMBL" id="QKVK01000003">
    <property type="protein sequence ID" value="PZF77186.1"/>
    <property type="molecule type" value="Genomic_DNA"/>
</dbReference>
<dbReference type="Pfam" id="PF02518">
    <property type="entry name" value="HATPase_c"/>
    <property type="match status" value="1"/>
</dbReference>
<dbReference type="Proteomes" id="UP000248795">
    <property type="component" value="Unassembled WGS sequence"/>
</dbReference>
<feature type="transmembrane region" description="Helical" evidence="8">
    <location>
        <begin position="31"/>
        <end position="55"/>
    </location>
</feature>
<dbReference type="Pfam" id="PF07568">
    <property type="entry name" value="HisKA_2"/>
    <property type="match status" value="1"/>
</dbReference>
<keyword evidence="8" id="KW-1133">Transmembrane helix</keyword>
<reference evidence="11" key="1">
    <citation type="submission" date="2018-06" db="EMBL/GenBank/DDBJ databases">
        <title>Aestuariibacter litoralis strain KCTC 52945T.</title>
        <authorList>
            <person name="Li X."/>
            <person name="Salam N."/>
            <person name="Li J.-L."/>
            <person name="Chen Y.-M."/>
            <person name="Yang Z.-W."/>
            <person name="Zhang L.-Y."/>
            <person name="Han M.-X."/>
            <person name="Xiao M."/>
            <person name="Li W.-J."/>
        </authorList>
    </citation>
    <scope>NUCLEOTIDE SEQUENCE [LARGE SCALE GENOMIC DNA]</scope>
    <source>
        <strain evidence="11">KCTC 52945</strain>
    </source>
</reference>
<gene>
    <name evidence="10" type="ORF">DK847_07600</name>
</gene>
<protein>
    <recommendedName>
        <fullName evidence="2">histidine kinase</fullName>
        <ecNumber evidence="2">2.7.13.3</ecNumber>
    </recommendedName>
</protein>
<comment type="catalytic activity">
    <reaction evidence="1">
        <text>ATP + protein L-histidine = ADP + protein N-phospho-L-histidine.</text>
        <dbReference type="EC" id="2.7.13.3"/>
    </reaction>
</comment>
<dbReference type="Gene3D" id="3.30.450.20">
    <property type="entry name" value="PAS domain"/>
    <property type="match status" value="2"/>
</dbReference>